<evidence type="ECO:0000313" key="1">
    <source>
        <dbReference type="EMBL" id="MFB9324640.1"/>
    </source>
</evidence>
<evidence type="ECO:0000313" key="2">
    <source>
        <dbReference type="Proteomes" id="UP001589747"/>
    </source>
</evidence>
<comment type="caution">
    <text evidence="1">The sequence shown here is derived from an EMBL/GenBank/DDBJ whole genome shotgun (WGS) entry which is preliminary data.</text>
</comment>
<dbReference type="RefSeq" id="WP_377488902.1">
    <property type="nucleotide sequence ID" value="NZ_JBHMDO010000003.1"/>
</dbReference>
<sequence length="184" mass="21264">MSYTLTVQLKGLSDSVIPDWISEINKFNMQVDVYPEFSFHGHAGFVPFKIVLHDCPNKALNHRELMSGFELYVHPMDTKSKNRPFLSKLFGRPRQLSPIEAKLSEADTELIFHIRAEDSFEFRMGWYAAASIALLCNGVLTDVQEEVQLEGQQLLHYALQVVMDDERTMTEEEWRTHPFEGWLG</sequence>
<name>A0ABV5KHE2_9BACL</name>
<organism evidence="1 2">
    <name type="scientific">Paenibacillus aurantiacus</name>
    <dbReference type="NCBI Taxonomy" id="1936118"/>
    <lineage>
        <taxon>Bacteria</taxon>
        <taxon>Bacillati</taxon>
        <taxon>Bacillota</taxon>
        <taxon>Bacilli</taxon>
        <taxon>Bacillales</taxon>
        <taxon>Paenibacillaceae</taxon>
        <taxon>Paenibacillus</taxon>
    </lineage>
</organism>
<keyword evidence="2" id="KW-1185">Reference proteome</keyword>
<proteinExistence type="predicted"/>
<gene>
    <name evidence="1" type="ORF">ACFFSY_01645</name>
</gene>
<accession>A0ABV5KHE2</accession>
<dbReference type="Proteomes" id="UP001589747">
    <property type="component" value="Unassembled WGS sequence"/>
</dbReference>
<dbReference type="EMBL" id="JBHMDO010000003">
    <property type="protein sequence ID" value="MFB9324640.1"/>
    <property type="molecule type" value="Genomic_DNA"/>
</dbReference>
<reference evidence="1 2" key="1">
    <citation type="submission" date="2024-09" db="EMBL/GenBank/DDBJ databases">
        <authorList>
            <person name="Sun Q."/>
            <person name="Mori K."/>
        </authorList>
    </citation>
    <scope>NUCLEOTIDE SEQUENCE [LARGE SCALE GENOMIC DNA]</scope>
    <source>
        <strain evidence="1 2">TISTR 2452</strain>
    </source>
</reference>
<protein>
    <submittedName>
        <fullName evidence="1">Uncharacterized protein</fullName>
    </submittedName>
</protein>